<evidence type="ECO:0000256" key="1">
    <source>
        <dbReference type="ARBA" id="ARBA00022723"/>
    </source>
</evidence>
<dbReference type="PROSITE" id="PS00018">
    <property type="entry name" value="EF_HAND_1"/>
    <property type="match status" value="2"/>
</dbReference>
<keyword evidence="7" id="KW-1185">Reference proteome</keyword>
<gene>
    <name evidence="6" type="primary">LOC135323482</name>
</gene>
<evidence type="ECO:0000313" key="7">
    <source>
        <dbReference type="Proteomes" id="UP000694423"/>
    </source>
</evidence>
<reference evidence="6" key="1">
    <citation type="submission" date="2025-08" db="UniProtKB">
        <authorList>
            <consortium name="Ensembl"/>
        </authorList>
    </citation>
    <scope>IDENTIFICATION</scope>
</reference>
<organism evidence="6 7">
    <name type="scientific">Dromaius novaehollandiae</name>
    <name type="common">Emu</name>
    <dbReference type="NCBI Taxonomy" id="8790"/>
    <lineage>
        <taxon>Eukaryota</taxon>
        <taxon>Metazoa</taxon>
        <taxon>Chordata</taxon>
        <taxon>Craniata</taxon>
        <taxon>Vertebrata</taxon>
        <taxon>Euteleostomi</taxon>
        <taxon>Archelosauria</taxon>
        <taxon>Archosauria</taxon>
        <taxon>Dinosauria</taxon>
        <taxon>Saurischia</taxon>
        <taxon>Theropoda</taxon>
        <taxon>Coelurosauria</taxon>
        <taxon>Aves</taxon>
        <taxon>Palaeognathae</taxon>
        <taxon>Casuariiformes</taxon>
        <taxon>Dromaiidae</taxon>
        <taxon>Dromaius</taxon>
    </lineage>
</organism>
<evidence type="ECO:0000256" key="2">
    <source>
        <dbReference type="ARBA" id="ARBA00022737"/>
    </source>
</evidence>
<dbReference type="InterPro" id="IPR051581">
    <property type="entry name" value="Ca-bind"/>
</dbReference>
<dbReference type="SUPFAM" id="SSF47473">
    <property type="entry name" value="EF-hand"/>
    <property type="match status" value="1"/>
</dbReference>
<proteinExistence type="predicted"/>
<dbReference type="Ensembl" id="ENSDNVT00000022436.1">
    <property type="protein sequence ID" value="ENSDNVP00000018618.1"/>
    <property type="gene ID" value="ENSDNVG00000013005.1"/>
</dbReference>
<dbReference type="PANTHER" id="PTHR34524">
    <property type="entry name" value="CALCYPHOSIN"/>
    <property type="match status" value="1"/>
</dbReference>
<keyword evidence="3" id="KW-0106">Calcium</keyword>
<feature type="domain" description="EF-hand" evidence="5">
    <location>
        <begin position="67"/>
        <end position="102"/>
    </location>
</feature>
<feature type="domain" description="EF-hand" evidence="5">
    <location>
        <begin position="103"/>
        <end position="138"/>
    </location>
</feature>
<dbReference type="CDD" id="cd00051">
    <property type="entry name" value="EFh"/>
    <property type="match status" value="1"/>
</dbReference>
<keyword evidence="2" id="KW-0677">Repeat</keyword>
<keyword evidence="4" id="KW-0812">Transmembrane</keyword>
<protein>
    <submittedName>
        <fullName evidence="6">Calcyphosine like</fullName>
    </submittedName>
</protein>
<reference evidence="6" key="2">
    <citation type="submission" date="2025-09" db="UniProtKB">
        <authorList>
            <consortium name="Ensembl"/>
        </authorList>
    </citation>
    <scope>IDENTIFICATION</scope>
</reference>
<dbReference type="AlphaFoldDB" id="A0A8C4K6F0"/>
<evidence type="ECO:0000256" key="4">
    <source>
        <dbReference type="SAM" id="Phobius"/>
    </source>
</evidence>
<sequence length="166" mass="18952">MMLDILRQFSVLCAVYVNPCYIGGLVFQMPGTARHDREMAIQAKRNLTKTTDPVERLRLQCLARGSAGIKGLGRVFRIMDDDNSRTLDFKEFVKGLNDYAMMIDKEEAQAIFQIFDKDGSGTIDFDEFLVTLRVTKDEFLNYYAGVSASVDSDAYFILMMKKSWKL</sequence>
<dbReference type="PANTHER" id="PTHR34524:SF6">
    <property type="entry name" value="CALCYPHOSINE LIKE"/>
    <property type="match status" value="1"/>
</dbReference>
<dbReference type="Gene3D" id="1.10.238.10">
    <property type="entry name" value="EF-hand"/>
    <property type="match status" value="1"/>
</dbReference>
<evidence type="ECO:0000259" key="5">
    <source>
        <dbReference type="PROSITE" id="PS50222"/>
    </source>
</evidence>
<dbReference type="GO" id="GO:0005509">
    <property type="term" value="F:calcium ion binding"/>
    <property type="evidence" value="ECO:0007669"/>
    <property type="project" value="InterPro"/>
</dbReference>
<dbReference type="Proteomes" id="UP000694423">
    <property type="component" value="Unplaced"/>
</dbReference>
<accession>A0A8C4K6F0</accession>
<keyword evidence="1" id="KW-0479">Metal-binding</keyword>
<keyword evidence="4" id="KW-1133">Transmembrane helix</keyword>
<keyword evidence="4" id="KW-0472">Membrane</keyword>
<feature type="transmembrane region" description="Helical" evidence="4">
    <location>
        <begin position="6"/>
        <end position="27"/>
    </location>
</feature>
<dbReference type="Pfam" id="PF13499">
    <property type="entry name" value="EF-hand_7"/>
    <property type="match status" value="1"/>
</dbReference>
<dbReference type="InterPro" id="IPR011992">
    <property type="entry name" value="EF-hand-dom_pair"/>
</dbReference>
<evidence type="ECO:0000313" key="6">
    <source>
        <dbReference type="Ensembl" id="ENSDNVP00000018618.1"/>
    </source>
</evidence>
<dbReference type="InterPro" id="IPR002048">
    <property type="entry name" value="EF_hand_dom"/>
</dbReference>
<dbReference type="InterPro" id="IPR018247">
    <property type="entry name" value="EF_Hand_1_Ca_BS"/>
</dbReference>
<dbReference type="SMART" id="SM00054">
    <property type="entry name" value="EFh"/>
    <property type="match status" value="2"/>
</dbReference>
<dbReference type="PROSITE" id="PS50222">
    <property type="entry name" value="EF_HAND_2"/>
    <property type="match status" value="2"/>
</dbReference>
<name>A0A8C4K6F0_DRONO</name>
<evidence type="ECO:0000256" key="3">
    <source>
        <dbReference type="ARBA" id="ARBA00022837"/>
    </source>
</evidence>